<dbReference type="InterPro" id="IPR036770">
    <property type="entry name" value="Ankyrin_rpt-contain_sf"/>
</dbReference>
<comment type="caution">
    <text evidence="4">The sequence shown here is derived from an EMBL/GenBank/DDBJ whole genome shotgun (WGS) entry which is preliminary data.</text>
</comment>
<evidence type="ECO:0000313" key="4">
    <source>
        <dbReference type="EMBL" id="ERN41913.1"/>
    </source>
</evidence>
<dbReference type="Proteomes" id="UP000016960">
    <property type="component" value="Unassembled WGS sequence"/>
</dbReference>
<dbReference type="PROSITE" id="PS50088">
    <property type="entry name" value="ANK_REPEAT"/>
    <property type="match status" value="2"/>
</dbReference>
<dbReference type="EMBL" id="ASSJ01000036">
    <property type="protein sequence ID" value="ERN41913.1"/>
    <property type="molecule type" value="Genomic_DNA"/>
</dbReference>
<proteinExistence type="predicted"/>
<dbReference type="InterPro" id="IPR002110">
    <property type="entry name" value="Ankyrin_rpt"/>
</dbReference>
<gene>
    <name evidence="4" type="ORF">KR51_00014470</name>
</gene>
<accession>U5DBJ7</accession>
<evidence type="ECO:0000256" key="1">
    <source>
        <dbReference type="ARBA" id="ARBA00022737"/>
    </source>
</evidence>
<evidence type="ECO:0000313" key="5">
    <source>
        <dbReference type="Proteomes" id="UP000016960"/>
    </source>
</evidence>
<evidence type="ECO:0000256" key="3">
    <source>
        <dbReference type="PROSITE-ProRule" id="PRU00023"/>
    </source>
</evidence>
<dbReference type="PROSITE" id="PS50297">
    <property type="entry name" value="ANK_REP_REGION"/>
    <property type="match status" value="2"/>
</dbReference>
<dbReference type="eggNOG" id="COG0666">
    <property type="taxonomic scope" value="Bacteria"/>
</dbReference>
<dbReference type="OrthoDB" id="516183at2"/>
<protein>
    <submittedName>
        <fullName evidence="4">Ankyrin repeat-containing protein</fullName>
    </submittedName>
</protein>
<reference evidence="4 5" key="1">
    <citation type="submission" date="2013-05" db="EMBL/GenBank/DDBJ databases">
        <title>Draft genome sequence of Rubidibacter lacunae KORDI 51-2.</title>
        <authorList>
            <person name="Choi D.H."/>
            <person name="Noh J.H."/>
            <person name="Kwon K.-K."/>
            <person name="Lee J.-H."/>
            <person name="Ryu J.-Y."/>
        </authorList>
    </citation>
    <scope>NUCLEOTIDE SEQUENCE [LARGE SCALE GENOMIC DNA]</scope>
    <source>
        <strain evidence="4 5">KORDI 51-2</strain>
    </source>
</reference>
<feature type="repeat" description="ANK" evidence="3">
    <location>
        <begin position="86"/>
        <end position="118"/>
    </location>
</feature>
<feature type="repeat" description="ANK" evidence="3">
    <location>
        <begin position="52"/>
        <end position="84"/>
    </location>
</feature>
<dbReference type="PANTHER" id="PTHR24171:SF9">
    <property type="entry name" value="ANKYRIN REPEAT DOMAIN-CONTAINING PROTEIN 39"/>
    <property type="match status" value="1"/>
</dbReference>
<keyword evidence="1" id="KW-0677">Repeat</keyword>
<dbReference type="InParanoid" id="U5DBJ7"/>
<organism evidence="4 5">
    <name type="scientific">Rubidibacter lacunae KORDI 51-2</name>
    <dbReference type="NCBI Taxonomy" id="582515"/>
    <lineage>
        <taxon>Bacteria</taxon>
        <taxon>Bacillati</taxon>
        <taxon>Cyanobacteriota</taxon>
        <taxon>Cyanophyceae</taxon>
        <taxon>Oscillatoriophycideae</taxon>
        <taxon>Chroococcales</taxon>
        <taxon>Aphanothecaceae</taxon>
        <taxon>Rubidibacter</taxon>
    </lineage>
</organism>
<dbReference type="SMART" id="SM00248">
    <property type="entry name" value="ANK"/>
    <property type="match status" value="3"/>
</dbReference>
<name>U5DBJ7_9CHRO</name>
<keyword evidence="5" id="KW-1185">Reference proteome</keyword>
<dbReference type="AlphaFoldDB" id="U5DBJ7"/>
<dbReference type="Gene3D" id="1.25.40.20">
    <property type="entry name" value="Ankyrin repeat-containing domain"/>
    <property type="match status" value="1"/>
</dbReference>
<evidence type="ECO:0000256" key="2">
    <source>
        <dbReference type="ARBA" id="ARBA00023043"/>
    </source>
</evidence>
<dbReference type="STRING" id="582515.KR51_00014470"/>
<dbReference type="Pfam" id="PF12796">
    <property type="entry name" value="Ank_2"/>
    <property type="match status" value="1"/>
</dbReference>
<sequence length="189" mass="21053">MLGGEQLTFRKVRLCEPNSSLEPTVKTKSSGSFTFSAAQLLNVMMHESDDWFAKHQLHFAADEGDLERVKNLIEDGHDIHAFDNDLSLTPLHYAASKEHFSVVEYLLKMGADVNARQEEKIGETPLGEIADNCSLKMAQLLVSAGANPTLPGWMGLSALDRAKKREKAEGKRVYELLLKTAKEKFKYAS</sequence>
<keyword evidence="2 3" id="KW-0040">ANK repeat</keyword>
<dbReference type="PANTHER" id="PTHR24171">
    <property type="entry name" value="ANKYRIN REPEAT DOMAIN-CONTAINING PROTEIN 39-RELATED"/>
    <property type="match status" value="1"/>
</dbReference>
<dbReference type="SUPFAM" id="SSF48403">
    <property type="entry name" value="Ankyrin repeat"/>
    <property type="match status" value="1"/>
</dbReference>